<dbReference type="PIRSF" id="PIRSF006334">
    <property type="entry name" value="Cdd_plus_pseudo"/>
    <property type="match status" value="1"/>
</dbReference>
<gene>
    <name evidence="6" type="primary">cdd</name>
    <name evidence="11" type="ORF">JP32_01080</name>
</gene>
<dbReference type="Proteomes" id="UP000030526">
    <property type="component" value="Unassembled WGS sequence"/>
</dbReference>
<dbReference type="GO" id="GO:0055086">
    <property type="term" value="P:nucleobase-containing small molecule metabolic process"/>
    <property type="evidence" value="ECO:0007669"/>
    <property type="project" value="UniProtKB-ARBA"/>
</dbReference>
<dbReference type="FunFam" id="3.40.140.10:FF:000007">
    <property type="entry name" value="Cytidine deaminase"/>
    <property type="match status" value="1"/>
</dbReference>
<evidence type="ECO:0000259" key="10">
    <source>
        <dbReference type="PROSITE" id="PS51747"/>
    </source>
</evidence>
<feature type="binding site" evidence="6 9">
    <location>
        <position position="137"/>
    </location>
    <ligand>
        <name>Zn(2+)</name>
        <dbReference type="ChEBI" id="CHEBI:29105"/>
        <note>catalytic</note>
    </ligand>
</feature>
<keyword evidence="3 6" id="KW-0479">Metal-binding</keyword>
<feature type="domain" description="CMP/dCMP-type deaminase" evidence="10">
    <location>
        <begin position="195"/>
        <end position="305"/>
    </location>
</feature>
<evidence type="ECO:0000256" key="1">
    <source>
        <dbReference type="ARBA" id="ARBA00006576"/>
    </source>
</evidence>
<evidence type="ECO:0000256" key="3">
    <source>
        <dbReference type="ARBA" id="ARBA00022723"/>
    </source>
</evidence>
<comment type="catalytic activity">
    <reaction evidence="6">
        <text>2'-deoxycytidine + H2O + H(+) = 2'-deoxyuridine + NH4(+)</text>
        <dbReference type="Rhea" id="RHEA:13433"/>
        <dbReference type="ChEBI" id="CHEBI:15377"/>
        <dbReference type="ChEBI" id="CHEBI:15378"/>
        <dbReference type="ChEBI" id="CHEBI:15698"/>
        <dbReference type="ChEBI" id="CHEBI:16450"/>
        <dbReference type="ChEBI" id="CHEBI:28938"/>
        <dbReference type="EC" id="3.5.4.5"/>
    </reaction>
</comment>
<name>A0A0A2XPE0_9PAST</name>
<evidence type="ECO:0000256" key="7">
    <source>
        <dbReference type="PIRSR" id="PIRSR006334-1"/>
    </source>
</evidence>
<dbReference type="RefSeq" id="WP_039083350.1">
    <property type="nucleotide sequence ID" value="NZ_JPXS01000008.1"/>
</dbReference>
<dbReference type="InterPro" id="IPR002125">
    <property type="entry name" value="CMP_dCMP_dom"/>
</dbReference>
<dbReference type="PANTHER" id="PTHR11644">
    <property type="entry name" value="CYTIDINE DEAMINASE"/>
    <property type="match status" value="1"/>
</dbReference>
<dbReference type="GO" id="GO:0072527">
    <property type="term" value="P:pyrimidine-containing compound metabolic process"/>
    <property type="evidence" value="ECO:0007669"/>
    <property type="project" value="UniProtKB-ARBA"/>
</dbReference>
<dbReference type="NCBIfam" id="TIGR01355">
    <property type="entry name" value="cyt_deam_dimer"/>
    <property type="match status" value="1"/>
</dbReference>
<dbReference type="InterPro" id="IPR013171">
    <property type="entry name" value="Cyd/dCyd_deaminase_Zn-bd"/>
</dbReference>
<feature type="binding site" evidence="6 9">
    <location>
        <position position="140"/>
    </location>
    <ligand>
        <name>Zn(2+)</name>
        <dbReference type="ChEBI" id="CHEBI:29105"/>
        <note>catalytic</note>
    </ligand>
</feature>
<dbReference type="InterPro" id="IPR006263">
    <property type="entry name" value="Cyt_deam_dimer"/>
</dbReference>
<dbReference type="EMBL" id="JPXS01000008">
    <property type="protein sequence ID" value="KGQ34181.1"/>
    <property type="molecule type" value="Genomic_DNA"/>
</dbReference>
<evidence type="ECO:0000256" key="2">
    <source>
        <dbReference type="ARBA" id="ARBA00011738"/>
    </source>
</evidence>
<reference evidence="11 12" key="1">
    <citation type="submission" date="2014-08" db="EMBL/GenBank/DDBJ databases">
        <title>Chaperone-usher fimbriae in a diverse selection of Gallibacterium genomes.</title>
        <authorList>
            <person name="Kudirkiene E."/>
            <person name="Bager R.J."/>
            <person name="Johnson T.J."/>
            <person name="Bojesen A.M."/>
        </authorList>
    </citation>
    <scope>NUCLEOTIDE SEQUENCE [LARGE SCALE GENOMIC DNA]</scope>
    <source>
        <strain evidence="11 12">20558/3kl.</strain>
    </source>
</reference>
<dbReference type="InterPro" id="IPR050202">
    <property type="entry name" value="Cyt/Deoxycyt_deaminase"/>
</dbReference>
<dbReference type="GO" id="GO:0008270">
    <property type="term" value="F:zinc ion binding"/>
    <property type="evidence" value="ECO:0007669"/>
    <property type="project" value="UniProtKB-UniRule"/>
</dbReference>
<dbReference type="PROSITE" id="PS00903">
    <property type="entry name" value="CYT_DCMP_DEAMINASES_1"/>
    <property type="match status" value="1"/>
</dbReference>
<comment type="catalytic activity">
    <reaction evidence="6">
        <text>cytidine + H2O + H(+) = uridine + NH4(+)</text>
        <dbReference type="Rhea" id="RHEA:16069"/>
        <dbReference type="ChEBI" id="CHEBI:15377"/>
        <dbReference type="ChEBI" id="CHEBI:15378"/>
        <dbReference type="ChEBI" id="CHEBI:16704"/>
        <dbReference type="ChEBI" id="CHEBI:17562"/>
        <dbReference type="ChEBI" id="CHEBI:28938"/>
        <dbReference type="EC" id="3.5.4.5"/>
    </reaction>
</comment>
<comment type="similarity">
    <text evidence="1 6">Belongs to the cytidine and deoxycytidylate deaminase family.</text>
</comment>
<evidence type="ECO:0000256" key="6">
    <source>
        <dbReference type="HAMAP-Rule" id="MF_01558"/>
    </source>
</evidence>
<evidence type="ECO:0000256" key="8">
    <source>
        <dbReference type="PIRSR" id="PIRSR006334-2"/>
    </source>
</evidence>
<proteinExistence type="inferred from homology"/>
<dbReference type="InterPro" id="IPR016193">
    <property type="entry name" value="Cytidine_deaminase-like"/>
</dbReference>
<dbReference type="InterPro" id="IPR020797">
    <property type="entry name" value="Cytidine_deaminase_bacteria"/>
</dbReference>
<dbReference type="HAMAP" id="MF_01558">
    <property type="entry name" value="Cyt_deam"/>
    <property type="match status" value="1"/>
</dbReference>
<evidence type="ECO:0000313" key="12">
    <source>
        <dbReference type="Proteomes" id="UP000030526"/>
    </source>
</evidence>
<comment type="caution">
    <text evidence="11">The sequence shown here is derived from an EMBL/GenBank/DDBJ whole genome shotgun (WGS) entry which is preliminary data.</text>
</comment>
<dbReference type="PROSITE" id="PS51747">
    <property type="entry name" value="CYT_DCMP_DEAMINASES_2"/>
    <property type="match status" value="2"/>
</dbReference>
<keyword evidence="5 6" id="KW-0862">Zinc</keyword>
<dbReference type="AlphaFoldDB" id="A0A0A2XPE0"/>
<dbReference type="GO" id="GO:0004126">
    <property type="term" value="F:cytidine deaminase activity"/>
    <property type="evidence" value="ECO:0007669"/>
    <property type="project" value="UniProtKB-UniRule"/>
</dbReference>
<comment type="subunit">
    <text evidence="2 6">Homodimer.</text>
</comment>
<accession>A0A0A2XPE0</accession>
<dbReference type="GO" id="GO:0005829">
    <property type="term" value="C:cytosol"/>
    <property type="evidence" value="ECO:0007669"/>
    <property type="project" value="TreeGrafter"/>
</dbReference>
<evidence type="ECO:0000313" key="11">
    <source>
        <dbReference type="EMBL" id="KGQ34181.1"/>
    </source>
</evidence>
<feature type="binding site" evidence="6 8">
    <location>
        <begin position="97"/>
        <end position="99"/>
    </location>
    <ligand>
        <name>substrate</name>
    </ligand>
</feature>
<dbReference type="GO" id="GO:0042802">
    <property type="term" value="F:identical protein binding"/>
    <property type="evidence" value="ECO:0007669"/>
    <property type="project" value="UniProtKB-ARBA"/>
</dbReference>
<dbReference type="InterPro" id="IPR016192">
    <property type="entry name" value="APOBEC/CMP_deaminase_Zn-bd"/>
</dbReference>
<dbReference type="Gene3D" id="3.40.140.10">
    <property type="entry name" value="Cytidine Deaminase, domain 2"/>
    <property type="match status" value="2"/>
</dbReference>
<evidence type="ECO:0000256" key="4">
    <source>
        <dbReference type="ARBA" id="ARBA00022801"/>
    </source>
</evidence>
<evidence type="ECO:0000256" key="5">
    <source>
        <dbReference type="ARBA" id="ARBA00022833"/>
    </source>
</evidence>
<dbReference type="Pfam" id="PF00383">
    <property type="entry name" value="dCMP_cyt_deam_1"/>
    <property type="match status" value="1"/>
</dbReference>
<comment type="function">
    <text evidence="6">This enzyme scavenges exogenous and endogenous cytidine and 2'-deoxycytidine for UMP synthesis.</text>
</comment>
<keyword evidence="4 6" id="KW-0378">Hydrolase</keyword>
<comment type="cofactor">
    <cofactor evidence="6 9">
        <name>Zn(2+)</name>
        <dbReference type="ChEBI" id="CHEBI:29105"/>
    </cofactor>
    <text evidence="6 9">Binds 1 zinc ion.</text>
</comment>
<evidence type="ECO:0000256" key="9">
    <source>
        <dbReference type="PIRSR" id="PIRSR006334-3"/>
    </source>
</evidence>
<dbReference type="CDD" id="cd01283">
    <property type="entry name" value="cytidine_deaminase"/>
    <property type="match status" value="2"/>
</dbReference>
<sequence length="305" mass="33940">MMATTNPKIKAIQMQLAQWDDQILANDIYQALSQQHFVGKLSPQVVSDLCKNFKLSVNHLALQLLPIAACYSVTPVSNFNVGAVAHGISGALYFGANQEFCDSSMQQTIHAEQSAISHAWMNNEATITAITVNYTPCGHCRQFMNELNSAEQFYIHLPHAQNNRLHQYLPDAFGPKDLDIKTCLFDPHNNKLTIDSFEPLAQQALLAANRSHAPYSQAYCGVALLLKYDTILTGRYAENAAFNPSLPALQVAINLVRLSGYHDQDITAAVMVELPTKMQQRSMAEQLLQAINPKIKFQYFVAKIN</sequence>
<feature type="domain" description="CMP/dCMP-type deaminase" evidence="10">
    <location>
        <begin position="56"/>
        <end position="176"/>
    </location>
</feature>
<dbReference type="Pfam" id="PF08211">
    <property type="entry name" value="dCMP_cyt_deam_2"/>
    <property type="match status" value="1"/>
</dbReference>
<dbReference type="NCBIfam" id="NF006537">
    <property type="entry name" value="PRK09027.1"/>
    <property type="match status" value="1"/>
</dbReference>
<protein>
    <recommendedName>
        <fullName evidence="6">Cytidine deaminase</fullName>
        <ecNumber evidence="6">3.5.4.5</ecNumber>
    </recommendedName>
    <alternativeName>
        <fullName evidence="6">Cytidine aminohydrolase</fullName>
        <shortName evidence="6">CDA</shortName>
    </alternativeName>
</protein>
<dbReference type="SUPFAM" id="SSF53927">
    <property type="entry name" value="Cytidine deaminase-like"/>
    <property type="match status" value="2"/>
</dbReference>
<dbReference type="PANTHER" id="PTHR11644:SF2">
    <property type="entry name" value="CYTIDINE DEAMINASE"/>
    <property type="match status" value="1"/>
</dbReference>
<feature type="active site" description="Proton donor" evidence="6 7">
    <location>
        <position position="112"/>
    </location>
</feature>
<feature type="binding site" evidence="6 9">
    <location>
        <position position="110"/>
    </location>
    <ligand>
        <name>Zn(2+)</name>
        <dbReference type="ChEBI" id="CHEBI:29105"/>
        <note>catalytic</note>
    </ligand>
</feature>
<organism evidence="11 12">
    <name type="scientific">Gallibacterium anatis</name>
    <dbReference type="NCBI Taxonomy" id="750"/>
    <lineage>
        <taxon>Bacteria</taxon>
        <taxon>Pseudomonadati</taxon>
        <taxon>Pseudomonadota</taxon>
        <taxon>Gammaproteobacteria</taxon>
        <taxon>Pasteurellales</taxon>
        <taxon>Pasteurellaceae</taxon>
        <taxon>Gallibacterium</taxon>
    </lineage>
</organism>
<dbReference type="EC" id="3.5.4.5" evidence="6"/>